<evidence type="ECO:0000313" key="4">
    <source>
        <dbReference type="EMBL" id="WNC69663.1"/>
    </source>
</evidence>
<keyword evidence="5" id="KW-1185">Reference proteome</keyword>
<protein>
    <submittedName>
        <fullName evidence="4">Outer membrane beta-barrel protein</fullName>
    </submittedName>
</protein>
<evidence type="ECO:0000256" key="1">
    <source>
        <dbReference type="ARBA" id="ARBA00022729"/>
    </source>
</evidence>
<dbReference type="EMBL" id="CP134146">
    <property type="protein sequence ID" value="WNC69663.1"/>
    <property type="molecule type" value="Genomic_DNA"/>
</dbReference>
<evidence type="ECO:0000313" key="5">
    <source>
        <dbReference type="Proteomes" id="UP001248581"/>
    </source>
</evidence>
<dbReference type="Proteomes" id="UP001248581">
    <property type="component" value="Chromosome"/>
</dbReference>
<dbReference type="SUPFAM" id="SSF56925">
    <property type="entry name" value="OMPA-like"/>
    <property type="match status" value="1"/>
</dbReference>
<feature type="domain" description="Outer membrane protein beta-barrel" evidence="3">
    <location>
        <begin position="11"/>
        <end position="212"/>
    </location>
</feature>
<sequence>MNFLVKLTTCTLVFLLSFSVYAQTIQYNNYQPNQQYYLGVSIGHGIHVEDSFSEFALTTLTTRLGYNYTSNIGFELRYGNGLSEDEIGSLKRELDSLMGIYAVYTYSIHKKVNLFGVVGITDLEIKQSQRINVNDTSEAGNSLGGVTSITAPNINQSQHSIKKDFSETGPSLGAGIEYKVINRARWIVEAMLYVDGDDVDYGQISGGFRISF</sequence>
<reference evidence="5" key="1">
    <citation type="submission" date="2023-09" db="EMBL/GenBank/DDBJ databases">
        <authorList>
            <person name="Li S."/>
            <person name="Li X."/>
            <person name="Zhang C."/>
            <person name="Zhao Z."/>
        </authorList>
    </citation>
    <scope>NUCLEOTIDE SEQUENCE [LARGE SCALE GENOMIC DNA]</scope>
    <source>
        <strain evidence="5">SQ345</strain>
    </source>
</reference>
<dbReference type="RefSeq" id="WP_348388806.1">
    <property type="nucleotide sequence ID" value="NZ_CP134146.1"/>
</dbReference>
<evidence type="ECO:0000256" key="2">
    <source>
        <dbReference type="SAM" id="SignalP"/>
    </source>
</evidence>
<name>A0ABY9TLE7_9GAMM</name>
<dbReference type="InterPro" id="IPR011250">
    <property type="entry name" value="OMP/PagP_B-barrel"/>
</dbReference>
<organism evidence="4 5">
    <name type="scientific">Thalassotalea nanhaiensis</name>
    <dbReference type="NCBI Taxonomy" id="3065648"/>
    <lineage>
        <taxon>Bacteria</taxon>
        <taxon>Pseudomonadati</taxon>
        <taxon>Pseudomonadota</taxon>
        <taxon>Gammaproteobacteria</taxon>
        <taxon>Alteromonadales</taxon>
        <taxon>Colwelliaceae</taxon>
        <taxon>Thalassotalea</taxon>
    </lineage>
</organism>
<gene>
    <name evidence="4" type="ORF">RI845_05815</name>
</gene>
<feature type="chain" id="PRO_5045780628" evidence="2">
    <location>
        <begin position="23"/>
        <end position="212"/>
    </location>
</feature>
<keyword evidence="1 2" id="KW-0732">Signal</keyword>
<dbReference type="InterPro" id="IPR027385">
    <property type="entry name" value="Beta-barrel_OMP"/>
</dbReference>
<evidence type="ECO:0000259" key="3">
    <source>
        <dbReference type="Pfam" id="PF13505"/>
    </source>
</evidence>
<dbReference type="Gene3D" id="2.40.160.20">
    <property type="match status" value="1"/>
</dbReference>
<feature type="signal peptide" evidence="2">
    <location>
        <begin position="1"/>
        <end position="22"/>
    </location>
</feature>
<proteinExistence type="predicted"/>
<accession>A0ABY9TLE7</accession>
<dbReference type="Pfam" id="PF13505">
    <property type="entry name" value="OMP_b-brl"/>
    <property type="match status" value="1"/>
</dbReference>